<dbReference type="AlphaFoldDB" id="A0AAP0P5F1"/>
<proteinExistence type="predicted"/>
<name>A0AAP0P5F1_9MAGN</name>
<dbReference type="Proteomes" id="UP001417504">
    <property type="component" value="Unassembled WGS sequence"/>
</dbReference>
<reference evidence="1 2" key="1">
    <citation type="submission" date="2024-01" db="EMBL/GenBank/DDBJ databases">
        <title>Genome assemblies of Stephania.</title>
        <authorList>
            <person name="Yang L."/>
        </authorList>
    </citation>
    <scope>NUCLEOTIDE SEQUENCE [LARGE SCALE GENOMIC DNA]</scope>
    <source>
        <strain evidence="1">QJT</strain>
        <tissue evidence="1">Leaf</tissue>
    </source>
</reference>
<comment type="caution">
    <text evidence="1">The sequence shown here is derived from an EMBL/GenBank/DDBJ whole genome shotgun (WGS) entry which is preliminary data.</text>
</comment>
<evidence type="ECO:0000313" key="2">
    <source>
        <dbReference type="Proteomes" id="UP001417504"/>
    </source>
</evidence>
<sequence>MPPGLAQQQPEHALSGTGDAATMLLLAESTPSEGDRPVRICNTYGYPATSESDSGLVPV</sequence>
<accession>A0AAP0P5F1</accession>
<gene>
    <name evidence="1" type="ORF">Sjap_011910</name>
</gene>
<evidence type="ECO:0000313" key="1">
    <source>
        <dbReference type="EMBL" id="KAK9131423.1"/>
    </source>
</evidence>
<keyword evidence="2" id="KW-1185">Reference proteome</keyword>
<organism evidence="1 2">
    <name type="scientific">Stephania japonica</name>
    <dbReference type="NCBI Taxonomy" id="461633"/>
    <lineage>
        <taxon>Eukaryota</taxon>
        <taxon>Viridiplantae</taxon>
        <taxon>Streptophyta</taxon>
        <taxon>Embryophyta</taxon>
        <taxon>Tracheophyta</taxon>
        <taxon>Spermatophyta</taxon>
        <taxon>Magnoliopsida</taxon>
        <taxon>Ranunculales</taxon>
        <taxon>Menispermaceae</taxon>
        <taxon>Menispermoideae</taxon>
        <taxon>Cissampelideae</taxon>
        <taxon>Stephania</taxon>
    </lineage>
</organism>
<dbReference type="EMBL" id="JBBNAE010000004">
    <property type="protein sequence ID" value="KAK9131423.1"/>
    <property type="molecule type" value="Genomic_DNA"/>
</dbReference>
<protein>
    <submittedName>
        <fullName evidence="1">Uncharacterized protein</fullName>
    </submittedName>
</protein>